<sequence>MSALREAVDKGRAPTRLITPGLKGFKEFLTRGNIVDLAVAVVIGTAFTAVVTSLVKNLITPLIAAIGGQPDFSALTFTVNGSRFNYGSFVNDVVSFVIVTAVIYFLIVLPLAKANAFRKRNGLAAEPEPTPVSDDIRLLTEIRDLLASSAAATATAPAPRTPNQN</sequence>
<evidence type="ECO:0000256" key="1">
    <source>
        <dbReference type="ARBA" id="ARBA00004651"/>
    </source>
</evidence>
<evidence type="ECO:0000256" key="3">
    <source>
        <dbReference type="ARBA" id="ARBA00022448"/>
    </source>
</evidence>
<dbReference type="Pfam" id="PF01741">
    <property type="entry name" value="MscL"/>
    <property type="match status" value="1"/>
</dbReference>
<dbReference type="GO" id="GO:0008381">
    <property type="term" value="F:mechanosensitive monoatomic ion channel activity"/>
    <property type="evidence" value="ECO:0007669"/>
    <property type="project" value="UniProtKB-UniRule"/>
</dbReference>
<comment type="subcellular location">
    <subcellularLocation>
        <location evidence="1 10">Cell membrane</location>
        <topology evidence="1 10">Multi-pass membrane protein</topology>
    </subcellularLocation>
</comment>
<reference evidence="11 12" key="1">
    <citation type="submission" date="2011-05" db="EMBL/GenBank/DDBJ databases">
        <title>Complete sequence of chromosome of Frankia symbiont of Datisca glomerata.</title>
        <authorList>
            <consortium name="US DOE Joint Genome Institute"/>
            <person name="Lucas S."/>
            <person name="Han J."/>
            <person name="Lapidus A."/>
            <person name="Cheng J.-F."/>
            <person name="Goodwin L."/>
            <person name="Pitluck S."/>
            <person name="Peters L."/>
            <person name="Mikhailova N."/>
            <person name="Chertkov O."/>
            <person name="Teshima H."/>
            <person name="Han C."/>
            <person name="Tapia R."/>
            <person name="Land M."/>
            <person name="Hauser L."/>
            <person name="Kyrpides N."/>
            <person name="Ivanova N."/>
            <person name="Pagani I."/>
            <person name="Berry A."/>
            <person name="Pawlowski K."/>
            <person name="Persson T."/>
            <person name="Vanden Heuvel B."/>
            <person name="Benson D."/>
            <person name="Woyke T."/>
        </authorList>
    </citation>
    <scope>NUCLEOTIDE SEQUENCE [LARGE SCALE GENOMIC DNA]</scope>
    <source>
        <strain evidence="12">4085684</strain>
    </source>
</reference>
<evidence type="ECO:0000256" key="5">
    <source>
        <dbReference type="ARBA" id="ARBA00022692"/>
    </source>
</evidence>
<evidence type="ECO:0000256" key="7">
    <source>
        <dbReference type="ARBA" id="ARBA00023065"/>
    </source>
</evidence>
<dbReference type="EMBL" id="CP002801">
    <property type="protein sequence ID" value="AEH08881.1"/>
    <property type="molecule type" value="Genomic_DNA"/>
</dbReference>
<evidence type="ECO:0000256" key="4">
    <source>
        <dbReference type="ARBA" id="ARBA00022475"/>
    </source>
</evidence>
<keyword evidence="6 10" id="KW-1133">Transmembrane helix</keyword>
<protein>
    <recommendedName>
        <fullName evidence="10">Large-conductance mechanosensitive channel</fullName>
    </recommendedName>
</protein>
<keyword evidence="3 10" id="KW-0813">Transport</keyword>
<proteinExistence type="inferred from homology"/>
<evidence type="ECO:0000256" key="9">
    <source>
        <dbReference type="ARBA" id="ARBA00023303"/>
    </source>
</evidence>
<name>F8B212_9ACTN</name>
<dbReference type="HOGENOM" id="CLU_095787_1_2_11"/>
<dbReference type="eggNOG" id="COG1970">
    <property type="taxonomic scope" value="Bacteria"/>
</dbReference>
<keyword evidence="5 10" id="KW-0812">Transmembrane</keyword>
<keyword evidence="7 10" id="KW-0406">Ion transport</keyword>
<dbReference type="InterPro" id="IPR037673">
    <property type="entry name" value="MSC/AndL"/>
</dbReference>
<organism evidence="11 12">
    <name type="scientific">Candidatus Protofrankia datiscae</name>
    <dbReference type="NCBI Taxonomy" id="2716812"/>
    <lineage>
        <taxon>Bacteria</taxon>
        <taxon>Bacillati</taxon>
        <taxon>Actinomycetota</taxon>
        <taxon>Actinomycetes</taxon>
        <taxon>Frankiales</taxon>
        <taxon>Frankiaceae</taxon>
        <taxon>Protofrankia</taxon>
    </lineage>
</organism>
<dbReference type="AlphaFoldDB" id="F8B212"/>
<evidence type="ECO:0000256" key="10">
    <source>
        <dbReference type="HAMAP-Rule" id="MF_00115"/>
    </source>
</evidence>
<dbReference type="InterPro" id="IPR019823">
    <property type="entry name" value="Mechanosensitive_channel_CS"/>
</dbReference>
<dbReference type="PROSITE" id="PS01327">
    <property type="entry name" value="MSCL"/>
    <property type="match status" value="1"/>
</dbReference>
<evidence type="ECO:0000256" key="8">
    <source>
        <dbReference type="ARBA" id="ARBA00023136"/>
    </source>
</evidence>
<feature type="transmembrane region" description="Helical" evidence="10">
    <location>
        <begin position="34"/>
        <end position="55"/>
    </location>
</feature>
<dbReference type="InterPro" id="IPR001185">
    <property type="entry name" value="MS_channel"/>
</dbReference>
<dbReference type="NCBIfam" id="TIGR00220">
    <property type="entry name" value="mscL"/>
    <property type="match status" value="1"/>
</dbReference>
<comment type="similarity">
    <text evidence="2 10">Belongs to the MscL family.</text>
</comment>
<dbReference type="PRINTS" id="PR01264">
    <property type="entry name" value="MECHCHANNEL"/>
</dbReference>
<dbReference type="GO" id="GO:0005886">
    <property type="term" value="C:plasma membrane"/>
    <property type="evidence" value="ECO:0007669"/>
    <property type="project" value="UniProtKB-SubCell"/>
</dbReference>
<dbReference type="KEGG" id="fsy:FsymDg_1412"/>
<keyword evidence="12" id="KW-1185">Reference proteome</keyword>
<dbReference type="PANTHER" id="PTHR30266">
    <property type="entry name" value="MECHANOSENSITIVE CHANNEL MSCL"/>
    <property type="match status" value="1"/>
</dbReference>
<dbReference type="PANTHER" id="PTHR30266:SF2">
    <property type="entry name" value="LARGE-CONDUCTANCE MECHANOSENSITIVE CHANNEL"/>
    <property type="match status" value="1"/>
</dbReference>
<comment type="subunit">
    <text evidence="10">Homopentamer.</text>
</comment>
<evidence type="ECO:0000256" key="6">
    <source>
        <dbReference type="ARBA" id="ARBA00022989"/>
    </source>
</evidence>
<evidence type="ECO:0000313" key="11">
    <source>
        <dbReference type="EMBL" id="AEH08881.1"/>
    </source>
</evidence>
<dbReference type="HAMAP" id="MF_00115">
    <property type="entry name" value="MscL"/>
    <property type="match status" value="1"/>
</dbReference>
<dbReference type="STRING" id="656024.FsymDg_1412"/>
<dbReference type="InterPro" id="IPR036019">
    <property type="entry name" value="MscL_channel"/>
</dbReference>
<dbReference type="SUPFAM" id="SSF81330">
    <property type="entry name" value="Gated mechanosensitive channel"/>
    <property type="match status" value="1"/>
</dbReference>
<keyword evidence="4 10" id="KW-1003">Cell membrane</keyword>
<dbReference type="Proteomes" id="UP000001549">
    <property type="component" value="Chromosome"/>
</dbReference>
<evidence type="ECO:0000313" key="12">
    <source>
        <dbReference type="Proteomes" id="UP000001549"/>
    </source>
</evidence>
<comment type="function">
    <text evidence="10">Channel that opens in response to stretch forces in the membrane lipid bilayer. May participate in the regulation of osmotic pressure changes within the cell.</text>
</comment>
<keyword evidence="9 10" id="KW-0407">Ion channel</keyword>
<dbReference type="RefSeq" id="WP_013872848.1">
    <property type="nucleotide sequence ID" value="NC_015656.1"/>
</dbReference>
<dbReference type="Gene3D" id="1.10.1200.120">
    <property type="entry name" value="Large-conductance mechanosensitive channel, MscL, domain 1"/>
    <property type="match status" value="1"/>
</dbReference>
<gene>
    <name evidence="10" type="primary">mscL</name>
    <name evidence="11" type="ordered locus">FsymDg_1412</name>
</gene>
<accession>F8B212</accession>
<feature type="transmembrane region" description="Helical" evidence="10">
    <location>
        <begin position="93"/>
        <end position="112"/>
    </location>
</feature>
<evidence type="ECO:0000256" key="2">
    <source>
        <dbReference type="ARBA" id="ARBA00007254"/>
    </source>
</evidence>
<keyword evidence="8 10" id="KW-0472">Membrane</keyword>